<evidence type="ECO:0000256" key="5">
    <source>
        <dbReference type="ARBA" id="ARBA00022801"/>
    </source>
</evidence>
<evidence type="ECO:0000256" key="2">
    <source>
        <dbReference type="ARBA" id="ARBA00022741"/>
    </source>
</evidence>
<gene>
    <name evidence="14" type="ORF">A2209_04405</name>
</gene>
<proteinExistence type="inferred from homology"/>
<dbReference type="Pfam" id="PF06745">
    <property type="entry name" value="ATPase"/>
    <property type="match status" value="1"/>
</dbReference>
<dbReference type="GO" id="GO:0000725">
    <property type="term" value="P:recombinational repair"/>
    <property type="evidence" value="ECO:0007669"/>
    <property type="project" value="TreeGrafter"/>
</dbReference>
<evidence type="ECO:0000256" key="6">
    <source>
        <dbReference type="ARBA" id="ARBA00022833"/>
    </source>
</evidence>
<evidence type="ECO:0000256" key="10">
    <source>
        <dbReference type="ARBA" id="ARBA00023204"/>
    </source>
</evidence>
<dbReference type="GO" id="GO:0005524">
    <property type="term" value="F:ATP binding"/>
    <property type="evidence" value="ECO:0007669"/>
    <property type="project" value="UniProtKB-UniRule"/>
</dbReference>
<comment type="caution">
    <text evidence="14">The sequence shown here is derived from an EMBL/GenBank/DDBJ whole genome shotgun (WGS) entry which is preliminary data.</text>
</comment>
<evidence type="ECO:0000256" key="3">
    <source>
        <dbReference type="ARBA" id="ARBA00022763"/>
    </source>
</evidence>
<evidence type="ECO:0000256" key="12">
    <source>
        <dbReference type="RuleBase" id="RU003555"/>
    </source>
</evidence>
<feature type="domain" description="RecA family profile 1" evidence="13">
    <location>
        <begin position="75"/>
        <end position="229"/>
    </location>
</feature>
<evidence type="ECO:0000256" key="11">
    <source>
        <dbReference type="NCBIfam" id="TIGR00416"/>
    </source>
</evidence>
<dbReference type="Gene3D" id="3.30.230.10">
    <property type="match status" value="1"/>
</dbReference>
<evidence type="ECO:0000313" key="14">
    <source>
        <dbReference type="EMBL" id="OGK64910.1"/>
    </source>
</evidence>
<keyword evidence="2 12" id="KW-0547">Nucleotide-binding</keyword>
<dbReference type="InterPro" id="IPR020568">
    <property type="entry name" value="Ribosomal_Su5_D2-typ_SF"/>
</dbReference>
<evidence type="ECO:0000259" key="13">
    <source>
        <dbReference type="PROSITE" id="PS50162"/>
    </source>
</evidence>
<comment type="similarity">
    <text evidence="12">Belongs to the RecA family. RadA subfamily.</text>
</comment>
<dbReference type="EMBL" id="MGBG01000013">
    <property type="protein sequence ID" value="OGK64910.1"/>
    <property type="molecule type" value="Genomic_DNA"/>
</dbReference>
<dbReference type="Pfam" id="PF18073">
    <property type="entry name" value="Zn_ribbon_LapB"/>
    <property type="match status" value="1"/>
</dbReference>
<evidence type="ECO:0000256" key="9">
    <source>
        <dbReference type="ARBA" id="ARBA00023125"/>
    </source>
</evidence>
<keyword evidence="8" id="KW-0346">Stress response</keyword>
<evidence type="ECO:0000313" key="15">
    <source>
        <dbReference type="Proteomes" id="UP000178450"/>
    </source>
</evidence>
<dbReference type="Gene3D" id="3.40.50.300">
    <property type="entry name" value="P-loop containing nucleotide triphosphate hydrolases"/>
    <property type="match status" value="1"/>
</dbReference>
<dbReference type="PANTHER" id="PTHR32472">
    <property type="entry name" value="DNA REPAIR PROTEIN RADA"/>
    <property type="match status" value="1"/>
</dbReference>
<dbReference type="InterPro" id="IPR020588">
    <property type="entry name" value="RecA_ATP-bd"/>
</dbReference>
<dbReference type="GO" id="GO:0005829">
    <property type="term" value="C:cytosol"/>
    <property type="evidence" value="ECO:0007669"/>
    <property type="project" value="TreeGrafter"/>
</dbReference>
<dbReference type="InterPro" id="IPR014774">
    <property type="entry name" value="KaiC-like_dom"/>
</dbReference>
<comment type="function">
    <text evidence="12">DNA-dependent ATPase involved in processing of recombination intermediates, plays a role in repairing DNA breaks. Stimulates the branch migration of RecA-mediated strand transfer reactions, allowing the 3' invading strand to extend heteroduplex DNA faster. Binds ssDNA in the presence of ADP but not other nucleotides, has ATPase activity that is stimulated by ssDNA and various branched DNA structures, but inhibited by SSB. Does not have RecA's homology-searching function.</text>
</comment>
<dbReference type="InterPro" id="IPR027417">
    <property type="entry name" value="P-loop_NTPase"/>
</dbReference>
<dbReference type="PANTHER" id="PTHR32472:SF10">
    <property type="entry name" value="DNA REPAIR PROTEIN RADA-LIKE PROTEIN"/>
    <property type="match status" value="1"/>
</dbReference>
<keyword evidence="3 12" id="KW-0227">DNA damage</keyword>
<keyword evidence="1 12" id="KW-0479">Metal-binding</keyword>
<dbReference type="GO" id="GO:0140664">
    <property type="term" value="F:ATP-dependent DNA damage sensor activity"/>
    <property type="evidence" value="ECO:0007669"/>
    <property type="project" value="InterPro"/>
</dbReference>
<name>A0A1F7KAN6_9BACT</name>
<keyword evidence="4 12" id="KW-0863">Zinc-finger</keyword>
<organism evidence="14 15">
    <name type="scientific">Candidatus Roizmanbacteria bacterium RIFOXYA1_FULL_41_12</name>
    <dbReference type="NCBI Taxonomy" id="1802082"/>
    <lineage>
        <taxon>Bacteria</taxon>
        <taxon>Candidatus Roizmaniibacteriota</taxon>
    </lineage>
</organism>
<dbReference type="PROSITE" id="PS50162">
    <property type="entry name" value="RECA_2"/>
    <property type="match status" value="1"/>
</dbReference>
<dbReference type="NCBIfam" id="TIGR00416">
    <property type="entry name" value="sms"/>
    <property type="match status" value="1"/>
</dbReference>
<sequence length="449" mass="48837">MKVGKKASTSFVCDNCGSSFASWFGKCPECQEWNTLKEFKEPSINPFHSRNGTNGTTSGKAEFAQLKQFAKNTPDSSRLSSGLAELDRVLGGGFVRDEVILLSGEPGVGKSTLLITVLSKQALASDNKVAYISSEEAGHQVEGRCRRLNIKTDSIFFSSQKDIDSILEGLSALIAKNKINLLVFDSLQGLFAANSPGLPGSVSQAKEVLLKIVNFSKQNKLTSLVIGHITKEGEIAGPKFLEHMVDCVLFLEGEQTSNLRILRSFKNRFGPTEEVGFFEMTQTGMAEVLNPSEFFLEWADKAVGKASVAVRQGVRVVFATVETLVVSSSLAFPKRVAKGVDQKRLELILAILKKYLRLAVDKFDIYVNVSGGLKIKDTLADLGVAVALYSSLTAKAFDPKHLFIGELGLLGNVRKTNTLALITKEAKRLGFTKIYSAGQVATIQNLKQI</sequence>
<dbReference type="InterPro" id="IPR041166">
    <property type="entry name" value="Rubredoxin_2"/>
</dbReference>
<reference evidence="14 15" key="1">
    <citation type="journal article" date="2016" name="Nat. Commun.">
        <title>Thousands of microbial genomes shed light on interconnected biogeochemical processes in an aquifer system.</title>
        <authorList>
            <person name="Anantharaman K."/>
            <person name="Brown C.T."/>
            <person name="Hug L.A."/>
            <person name="Sharon I."/>
            <person name="Castelle C.J."/>
            <person name="Probst A.J."/>
            <person name="Thomas B.C."/>
            <person name="Singh A."/>
            <person name="Wilkins M.J."/>
            <person name="Karaoz U."/>
            <person name="Brodie E.L."/>
            <person name="Williams K.H."/>
            <person name="Hubbard S.S."/>
            <person name="Banfield J.F."/>
        </authorList>
    </citation>
    <scope>NUCLEOTIDE SEQUENCE [LARGE SCALE GENOMIC DNA]</scope>
</reference>
<dbReference type="InterPro" id="IPR014721">
    <property type="entry name" value="Ribsml_uS5_D2-typ_fold_subgr"/>
</dbReference>
<protein>
    <recommendedName>
        <fullName evidence="11 12">DNA repair protein RadA</fullName>
    </recommendedName>
</protein>
<dbReference type="GO" id="GO:0008270">
    <property type="term" value="F:zinc ion binding"/>
    <property type="evidence" value="ECO:0007669"/>
    <property type="project" value="UniProtKB-KW"/>
</dbReference>
<keyword evidence="6 12" id="KW-0862">Zinc</keyword>
<dbReference type="Pfam" id="PF13541">
    <property type="entry name" value="ChlI"/>
    <property type="match status" value="1"/>
</dbReference>
<dbReference type="Proteomes" id="UP000178450">
    <property type="component" value="Unassembled WGS sequence"/>
</dbReference>
<evidence type="ECO:0000256" key="1">
    <source>
        <dbReference type="ARBA" id="ARBA00022723"/>
    </source>
</evidence>
<dbReference type="SUPFAM" id="SSF54211">
    <property type="entry name" value="Ribosomal protein S5 domain 2-like"/>
    <property type="match status" value="1"/>
</dbReference>
<keyword evidence="9 12" id="KW-0238">DNA-binding</keyword>
<dbReference type="InterPro" id="IPR004504">
    <property type="entry name" value="DNA_repair_RadA"/>
</dbReference>
<dbReference type="SMART" id="SM00382">
    <property type="entry name" value="AAA"/>
    <property type="match status" value="1"/>
</dbReference>
<dbReference type="GO" id="GO:0003684">
    <property type="term" value="F:damaged DNA binding"/>
    <property type="evidence" value="ECO:0007669"/>
    <property type="project" value="InterPro"/>
</dbReference>
<keyword evidence="7 12" id="KW-0067">ATP-binding</keyword>
<dbReference type="SUPFAM" id="SSF52540">
    <property type="entry name" value="P-loop containing nucleoside triphosphate hydrolases"/>
    <property type="match status" value="1"/>
</dbReference>
<evidence type="ECO:0000256" key="7">
    <source>
        <dbReference type="ARBA" id="ARBA00022840"/>
    </source>
</evidence>
<evidence type="ECO:0000256" key="8">
    <source>
        <dbReference type="ARBA" id="ARBA00023016"/>
    </source>
</evidence>
<dbReference type="GO" id="GO:0016787">
    <property type="term" value="F:hydrolase activity"/>
    <property type="evidence" value="ECO:0007669"/>
    <property type="project" value="UniProtKB-KW"/>
</dbReference>
<dbReference type="PRINTS" id="PR01874">
    <property type="entry name" value="DNAREPAIRADA"/>
</dbReference>
<keyword evidence="5" id="KW-0378">Hydrolase</keyword>
<accession>A0A1F7KAN6</accession>
<keyword evidence="10 12" id="KW-0234">DNA repair</keyword>
<dbReference type="InterPro" id="IPR003593">
    <property type="entry name" value="AAA+_ATPase"/>
</dbReference>
<evidence type="ECO:0000256" key="4">
    <source>
        <dbReference type="ARBA" id="ARBA00022771"/>
    </source>
</evidence>
<dbReference type="AlphaFoldDB" id="A0A1F7KAN6"/>